<dbReference type="GO" id="GO:0008171">
    <property type="term" value="F:O-methyltransferase activity"/>
    <property type="evidence" value="ECO:0007669"/>
    <property type="project" value="InterPro"/>
</dbReference>
<gene>
    <name evidence="2" type="ORF">G5S52_14125</name>
</gene>
<evidence type="ECO:0000313" key="3">
    <source>
        <dbReference type="Proteomes" id="UP000473008"/>
    </source>
</evidence>
<keyword evidence="2" id="KW-0489">Methyltransferase</keyword>
<dbReference type="InterPro" id="IPR029063">
    <property type="entry name" value="SAM-dependent_MTases_sf"/>
</dbReference>
<evidence type="ECO:0000259" key="1">
    <source>
        <dbReference type="Pfam" id="PF00891"/>
    </source>
</evidence>
<sequence>MKADVRRLSTEQTEAFDVEYIDKALFLVLTTHIDKQFDTSQPFHLLDVGGGNGMYADKVLEHYPNAYVTVVEPEQALLDKNRAHPNKHLQASTFQESLLQTRHDMVQFNWVLHHFVADSFSQTLNAQQNALDTAYQNLNSGGLLIVFENLYEGEWLHDLPGQLIYRCTASKLLTPLSRRMGANTAGVGVSFHSQAKWQQMIEKAGFSTTVYVPCYHFGNLGKLVKFGLHLKEQKVGMFIAIKER</sequence>
<proteinExistence type="predicted"/>
<dbReference type="AlphaFoldDB" id="A0A6M1REJ4"/>
<organism evidence="2 3">
    <name type="scientific">Grimontia sedimenti</name>
    <dbReference type="NCBI Taxonomy" id="2711294"/>
    <lineage>
        <taxon>Bacteria</taxon>
        <taxon>Pseudomonadati</taxon>
        <taxon>Pseudomonadota</taxon>
        <taxon>Gammaproteobacteria</taxon>
        <taxon>Vibrionales</taxon>
        <taxon>Vibrionaceae</taxon>
        <taxon>Grimontia</taxon>
    </lineage>
</organism>
<dbReference type="Proteomes" id="UP000473008">
    <property type="component" value="Unassembled WGS sequence"/>
</dbReference>
<dbReference type="RefSeq" id="WP_165014900.1">
    <property type="nucleotide sequence ID" value="NZ_JAALDL010000010.1"/>
</dbReference>
<evidence type="ECO:0000313" key="2">
    <source>
        <dbReference type="EMBL" id="NGN98740.1"/>
    </source>
</evidence>
<dbReference type="EMBL" id="JAALDL010000010">
    <property type="protein sequence ID" value="NGN98740.1"/>
    <property type="molecule type" value="Genomic_DNA"/>
</dbReference>
<name>A0A6M1REJ4_9GAMM</name>
<accession>A0A6M1REJ4</accession>
<protein>
    <submittedName>
        <fullName evidence="2">Class I SAM-dependent methyltransferase</fullName>
    </submittedName>
</protein>
<keyword evidence="2" id="KW-0808">Transferase</keyword>
<comment type="caution">
    <text evidence="2">The sequence shown here is derived from an EMBL/GenBank/DDBJ whole genome shotgun (WGS) entry which is preliminary data.</text>
</comment>
<feature type="domain" description="O-methyltransferase C-terminal" evidence="1">
    <location>
        <begin position="30"/>
        <end position="152"/>
    </location>
</feature>
<dbReference type="SUPFAM" id="SSF53335">
    <property type="entry name" value="S-adenosyl-L-methionine-dependent methyltransferases"/>
    <property type="match status" value="1"/>
</dbReference>
<dbReference type="Gene3D" id="3.40.50.150">
    <property type="entry name" value="Vaccinia Virus protein VP39"/>
    <property type="match status" value="1"/>
</dbReference>
<keyword evidence="3" id="KW-1185">Reference proteome</keyword>
<dbReference type="Pfam" id="PF00891">
    <property type="entry name" value="Methyltransf_2"/>
    <property type="match status" value="1"/>
</dbReference>
<reference evidence="2 3" key="1">
    <citation type="submission" date="2020-02" db="EMBL/GenBank/DDBJ databases">
        <title>The draft genome of Grimontia sedimenta sp. nov., isolated from benthic sediments near coral reefs south of Kuwait.</title>
        <authorList>
            <person name="Mahmoud H.M."/>
            <person name="Jose L."/>
            <person name="Eapen S."/>
        </authorList>
    </citation>
    <scope>NUCLEOTIDE SEQUENCE [LARGE SCALE GENOMIC DNA]</scope>
    <source>
        <strain evidence="2 3">S25</strain>
    </source>
</reference>
<dbReference type="InterPro" id="IPR001077">
    <property type="entry name" value="COMT_C"/>
</dbReference>
<dbReference type="GO" id="GO:0032259">
    <property type="term" value="P:methylation"/>
    <property type="evidence" value="ECO:0007669"/>
    <property type="project" value="UniProtKB-KW"/>
</dbReference>